<dbReference type="EMBL" id="BMEA01000002">
    <property type="protein sequence ID" value="GGB84442.1"/>
    <property type="molecule type" value="Genomic_DNA"/>
</dbReference>
<accession>A0A8H9KT80</accession>
<reference evidence="1" key="1">
    <citation type="journal article" date="2014" name="Int. J. Syst. Evol. Microbiol.">
        <title>Complete genome sequence of Corynebacterium casei LMG S-19264T (=DSM 44701T), isolated from a smear-ripened cheese.</title>
        <authorList>
            <consortium name="US DOE Joint Genome Institute (JGI-PGF)"/>
            <person name="Walter F."/>
            <person name="Albersmeier A."/>
            <person name="Kalinowski J."/>
            <person name="Ruckert C."/>
        </authorList>
    </citation>
    <scope>NUCLEOTIDE SEQUENCE</scope>
    <source>
        <strain evidence="1">CGMCC 1.10749</strain>
    </source>
</reference>
<evidence type="ECO:0000313" key="1">
    <source>
        <dbReference type="EMBL" id="GGB84442.1"/>
    </source>
</evidence>
<protein>
    <submittedName>
        <fullName evidence="1">Uncharacterized protein</fullName>
    </submittedName>
</protein>
<dbReference type="RefSeq" id="WP_052117208.1">
    <property type="nucleotide sequence ID" value="NZ_BMEA01000002.1"/>
</dbReference>
<dbReference type="SUPFAM" id="SSF53756">
    <property type="entry name" value="UDP-Glycosyltransferase/glycogen phosphorylase"/>
    <property type="match status" value="1"/>
</dbReference>
<proteinExistence type="predicted"/>
<name>A0A8H9KT80_9MICO</name>
<evidence type="ECO:0000313" key="2">
    <source>
        <dbReference type="Proteomes" id="UP000628079"/>
    </source>
</evidence>
<dbReference type="AlphaFoldDB" id="A0A8H9KT80"/>
<dbReference type="Proteomes" id="UP000628079">
    <property type="component" value="Unassembled WGS sequence"/>
</dbReference>
<organism evidence="1 2">
    <name type="scientific">Knoellia flava</name>
    <dbReference type="NCBI Taxonomy" id="913969"/>
    <lineage>
        <taxon>Bacteria</taxon>
        <taxon>Bacillati</taxon>
        <taxon>Actinomycetota</taxon>
        <taxon>Actinomycetes</taxon>
        <taxon>Micrococcales</taxon>
        <taxon>Intrasporangiaceae</taxon>
        <taxon>Knoellia</taxon>
    </lineage>
</organism>
<gene>
    <name evidence="1" type="ORF">GCM10011314_25110</name>
</gene>
<reference evidence="1" key="2">
    <citation type="submission" date="2020-09" db="EMBL/GenBank/DDBJ databases">
        <authorList>
            <person name="Sun Q."/>
            <person name="Zhou Y."/>
        </authorList>
    </citation>
    <scope>NUCLEOTIDE SEQUENCE</scope>
    <source>
        <strain evidence="1">CGMCC 1.10749</strain>
    </source>
</reference>
<sequence length="371" mass="39559">MTTAPESAAADVPTETPVRLLVGAANFAGQGRLWAEAAATLPEVAATSFSVGSSSLTVPAHHIVERDVFEDPVRSVEHERWVRSFTHVLVEAGRPVTGTTRGKYAPGDVAALTEAGVVVGLVAHGSDVRRPDGHLRREPDSPFHHADDRTLTIRQAYADLVAPLTDSADWGFVSTPDLLDDVPHGRWLPVVVDVARWEAPTWQAPPPGEPLRVVHVPSDSFMKGTEQIEPALHRLSERGVIAYEPIRGVPQERMPQVVAGADVVLDQFALGSYGVAAVEAMAAGRAVVGHVRDEVRGHVLATTGHALPILQARAGEIEAVLVDLAENRHRLAEAAEEGPVFVSAVHDGRMSASVLADFLSTGAVGRPDREP</sequence>
<comment type="caution">
    <text evidence="1">The sequence shown here is derived from an EMBL/GenBank/DDBJ whole genome shotgun (WGS) entry which is preliminary data.</text>
</comment>
<dbReference type="Gene3D" id="3.40.50.2000">
    <property type="entry name" value="Glycogen Phosphorylase B"/>
    <property type="match status" value="1"/>
</dbReference>